<evidence type="ECO:0000313" key="1">
    <source>
        <dbReference type="EMBL" id="MBF2715056.1"/>
    </source>
</evidence>
<reference evidence="1" key="1">
    <citation type="submission" date="2020-11" db="EMBL/GenBank/DDBJ databases">
        <title>Agrobacterium vitis strain K377 genome.</title>
        <authorList>
            <person name="Xi H."/>
        </authorList>
    </citation>
    <scope>NUCLEOTIDE SEQUENCE</scope>
    <source>
        <strain evidence="1">K377</strain>
    </source>
</reference>
<name>A0AAE2RB47_AGRVI</name>
<dbReference type="EMBL" id="JACXXJ020000005">
    <property type="protein sequence ID" value="MBF2715056.1"/>
    <property type="molecule type" value="Genomic_DNA"/>
</dbReference>
<dbReference type="RefSeq" id="WP_194416500.1">
    <property type="nucleotide sequence ID" value="NZ_JACXXJ020000005.1"/>
</dbReference>
<evidence type="ECO:0000313" key="2">
    <source>
        <dbReference type="Proteomes" id="UP000655037"/>
    </source>
</evidence>
<organism evidence="1 2">
    <name type="scientific">Agrobacterium vitis</name>
    <name type="common">Rhizobium vitis</name>
    <dbReference type="NCBI Taxonomy" id="373"/>
    <lineage>
        <taxon>Bacteria</taxon>
        <taxon>Pseudomonadati</taxon>
        <taxon>Pseudomonadota</taxon>
        <taxon>Alphaproteobacteria</taxon>
        <taxon>Hyphomicrobiales</taxon>
        <taxon>Rhizobiaceae</taxon>
        <taxon>Rhizobium/Agrobacterium group</taxon>
        <taxon>Agrobacterium</taxon>
    </lineage>
</organism>
<sequence length="195" mass="21029">MRETEAIKGAVPLREDAIQPARAIAAILQEKIWPSWLPGKQRALAKIFAGSCDNSMLFIATANAWTIALDDIERRDAEIERLNGMVLHFSRKYANLTGYRDELLKIAAEVGEPGDPFAAWESVAAIKAENERLKTLVTTHKAAASVSKFEAAAPAPLFPNSGCDTTICSSVESGLRDRAILSSSCHKSSEGASDA</sequence>
<comment type="caution">
    <text evidence="1">The sequence shown here is derived from an EMBL/GenBank/DDBJ whole genome shotgun (WGS) entry which is preliminary data.</text>
</comment>
<gene>
    <name evidence="1" type="ORF">IEI95_012620</name>
</gene>
<dbReference type="AlphaFoldDB" id="A0AAE2RB47"/>
<dbReference type="Proteomes" id="UP000655037">
    <property type="component" value="Unassembled WGS sequence"/>
</dbReference>
<protein>
    <submittedName>
        <fullName evidence="1">Uncharacterized protein</fullName>
    </submittedName>
</protein>
<proteinExistence type="predicted"/>
<accession>A0AAE2RB47</accession>